<dbReference type="EMBL" id="JAJSPL020000004">
    <property type="protein sequence ID" value="KAK7747269.1"/>
    <property type="molecule type" value="Genomic_DNA"/>
</dbReference>
<keyword evidence="2" id="KW-1133">Transmembrane helix</keyword>
<evidence type="ECO:0000313" key="4">
    <source>
        <dbReference type="Proteomes" id="UP001320245"/>
    </source>
</evidence>
<sequence>MRAANVQFASFPATAHETRPSSFEIMSRPAPVHPQQLAEVRNGHAGQHGTSGHDGSRYGPDRVRTPYPAGIVSPTTPFPGTRQARFHAHPEAAAGGHSASANQDAVALQRSSQDERFGIWRLIVLMASFGLFVASIVLLFNSVGVMTVFRAMHEPVDSDYIVELVIGILFLIASICGLVMACIGKDLVFPYTLRSPFARRQPPQPKELELGSMSRSVVAGDRDVERGEVQHPVTIPQPVMPMPVRDRIGSRVQLLQAAVPNATMAPSTSQTSIVTELCDAVPAPDSRL</sequence>
<feature type="region of interest" description="Disordered" evidence="1">
    <location>
        <begin position="42"/>
        <end position="83"/>
    </location>
</feature>
<accession>A0AAN9UNE0</accession>
<feature type="compositionally biased region" description="Basic and acidic residues" evidence="1">
    <location>
        <begin position="54"/>
        <end position="64"/>
    </location>
</feature>
<dbReference type="Proteomes" id="UP001320245">
    <property type="component" value="Unassembled WGS sequence"/>
</dbReference>
<name>A0AAN9UNE0_9PEZI</name>
<evidence type="ECO:0000256" key="2">
    <source>
        <dbReference type="SAM" id="Phobius"/>
    </source>
</evidence>
<keyword evidence="2" id="KW-0812">Transmembrane</keyword>
<evidence type="ECO:0000256" key="1">
    <source>
        <dbReference type="SAM" id="MobiDB-lite"/>
    </source>
</evidence>
<gene>
    <name evidence="3" type="ORF">SLS53_001522</name>
</gene>
<comment type="caution">
    <text evidence="3">The sequence shown here is derived from an EMBL/GenBank/DDBJ whole genome shotgun (WGS) entry which is preliminary data.</text>
</comment>
<keyword evidence="2" id="KW-0472">Membrane</keyword>
<feature type="region of interest" description="Disordered" evidence="1">
    <location>
        <begin position="1"/>
        <end position="23"/>
    </location>
</feature>
<feature type="transmembrane region" description="Helical" evidence="2">
    <location>
        <begin position="160"/>
        <end position="184"/>
    </location>
</feature>
<evidence type="ECO:0000313" key="3">
    <source>
        <dbReference type="EMBL" id="KAK7747269.1"/>
    </source>
</evidence>
<feature type="transmembrane region" description="Helical" evidence="2">
    <location>
        <begin position="119"/>
        <end position="140"/>
    </location>
</feature>
<keyword evidence="4" id="KW-1185">Reference proteome</keyword>
<dbReference type="AlphaFoldDB" id="A0AAN9UNE0"/>
<organism evidence="3 4">
    <name type="scientific">Cytospora paraplurivora</name>
    <dbReference type="NCBI Taxonomy" id="2898453"/>
    <lineage>
        <taxon>Eukaryota</taxon>
        <taxon>Fungi</taxon>
        <taxon>Dikarya</taxon>
        <taxon>Ascomycota</taxon>
        <taxon>Pezizomycotina</taxon>
        <taxon>Sordariomycetes</taxon>
        <taxon>Sordariomycetidae</taxon>
        <taxon>Diaporthales</taxon>
        <taxon>Cytosporaceae</taxon>
        <taxon>Cytospora</taxon>
    </lineage>
</organism>
<reference evidence="3 4" key="1">
    <citation type="journal article" date="2023" name="PLoS ONE">
        <title>Cytospora paraplurivora sp. nov. isolated from orchards with fruit tree decline syndrome in Ontario, Canada.</title>
        <authorList>
            <person name="Ilyukhin E."/>
            <person name="Nguyen H.D.T."/>
            <person name="Castle A.J."/>
            <person name="Ellouze W."/>
        </authorList>
    </citation>
    <scope>NUCLEOTIDE SEQUENCE [LARGE SCALE GENOMIC DNA]</scope>
    <source>
        <strain evidence="3 4">FDS-564</strain>
    </source>
</reference>
<proteinExistence type="predicted"/>
<protein>
    <submittedName>
        <fullName evidence="3">Uncharacterized protein</fullName>
    </submittedName>
</protein>